<dbReference type="STRING" id="29421.B2M20_07895"/>
<dbReference type="AlphaFoldDB" id="A0A1V4HZG7"/>
<evidence type="ECO:0000256" key="1">
    <source>
        <dbReference type="ARBA" id="ARBA00022490"/>
    </source>
</evidence>
<keyword evidence="2 7" id="KW-0808">Transferase</keyword>
<dbReference type="Gene3D" id="3.40.367.20">
    <property type="match status" value="1"/>
</dbReference>
<evidence type="ECO:0000313" key="10">
    <source>
        <dbReference type="EMBL" id="OPH83294.1"/>
    </source>
</evidence>
<evidence type="ECO:0000313" key="11">
    <source>
        <dbReference type="Proteomes" id="UP000189940"/>
    </source>
</evidence>
<evidence type="ECO:0000256" key="4">
    <source>
        <dbReference type="ARBA" id="ARBA00022777"/>
    </source>
</evidence>
<dbReference type="CDD" id="cd24008">
    <property type="entry name" value="ASKHA_NBD_GLK"/>
    <property type="match status" value="1"/>
</dbReference>
<comment type="caution">
    <text evidence="10">The sequence shown here is derived from an EMBL/GenBank/DDBJ whole genome shotgun (WGS) entry which is preliminary data.</text>
</comment>
<dbReference type="PANTHER" id="PTHR47690:SF1">
    <property type="entry name" value="GLUCOKINASE"/>
    <property type="match status" value="1"/>
</dbReference>
<name>A0A1V4HZG7_NITVU</name>
<dbReference type="InterPro" id="IPR050201">
    <property type="entry name" value="Bacterial_glucokinase"/>
</dbReference>
<dbReference type="EMBL" id="MWPQ01000035">
    <property type="protein sequence ID" value="OPH83294.1"/>
    <property type="molecule type" value="Genomic_DNA"/>
</dbReference>
<keyword evidence="3 7" id="KW-0547">Nucleotide-binding</keyword>
<protein>
    <recommendedName>
        <fullName evidence="7">Glucokinase</fullName>
        <ecNumber evidence="7">2.7.1.2</ecNumber>
    </recommendedName>
    <alternativeName>
        <fullName evidence="7">Glucose kinase</fullName>
    </alternativeName>
</protein>
<dbReference type="OrthoDB" id="9800595at2"/>
<comment type="subcellular location">
    <subcellularLocation>
        <location evidence="7">Cytoplasm</location>
    </subcellularLocation>
</comment>
<feature type="compositionally biased region" description="Polar residues" evidence="9">
    <location>
        <begin position="318"/>
        <end position="332"/>
    </location>
</feature>
<dbReference type="PANTHER" id="PTHR47690">
    <property type="entry name" value="GLUCOKINASE"/>
    <property type="match status" value="1"/>
</dbReference>
<keyword evidence="1 7" id="KW-0963">Cytoplasm</keyword>
<dbReference type="GO" id="GO:0005536">
    <property type="term" value="F:D-glucose binding"/>
    <property type="evidence" value="ECO:0007669"/>
    <property type="project" value="InterPro"/>
</dbReference>
<sequence>MANPASCVLLGDIGGTNARFALVTDERMGPIETLSVADYPDFDRALAAFLGRHRNGLPISGAVFAVAGAVEANRSILTNSGWVIDAGRLGAIFDLPSVRVINDFKAVAWSLPHLTPHDLFAVGGGEQAAAAPAVVLGPGTGLGLACLVPRPRDPLVVTTEAGHTTLPGANAREDAVIAHLRGCFGHVSVERALSGPGLVSLYQSLAAIDHLSVPPRKPSEITEAALRESCPTSREAVDMFCAMLGTVAGNAALTFDARGGVYIGGGIAPRISEYLACSQFRERFEAKGRFRAYVAAIPSWVIMHPDPAFIGLQRLATRPSSDSKPPQGNYAQVPSHGE</sequence>
<dbReference type="RefSeq" id="WP_079446507.1">
    <property type="nucleotide sequence ID" value="NZ_MWPQ01000035.1"/>
</dbReference>
<feature type="region of interest" description="Disordered" evidence="9">
    <location>
        <begin position="317"/>
        <end position="338"/>
    </location>
</feature>
<dbReference type="GO" id="GO:0006096">
    <property type="term" value="P:glycolytic process"/>
    <property type="evidence" value="ECO:0007669"/>
    <property type="project" value="UniProtKB-UniRule"/>
</dbReference>
<feature type="binding site" evidence="7">
    <location>
        <begin position="11"/>
        <end position="16"/>
    </location>
    <ligand>
        <name>ATP</name>
        <dbReference type="ChEBI" id="CHEBI:30616"/>
    </ligand>
</feature>
<dbReference type="GO" id="GO:0005829">
    <property type="term" value="C:cytosol"/>
    <property type="evidence" value="ECO:0007669"/>
    <property type="project" value="TreeGrafter"/>
</dbReference>
<keyword evidence="5 7" id="KW-0067">ATP-binding</keyword>
<reference evidence="10 11" key="1">
    <citation type="submission" date="2017-02" db="EMBL/GenBank/DDBJ databases">
        <title>Genome sequence of the nitrite-oxidizing bacterium Nitrobacter vulgaris strain Ab1.</title>
        <authorList>
            <person name="Mellbye B.L."/>
            <person name="Davis E.W."/>
            <person name="Spieck E."/>
            <person name="Chang J.H."/>
            <person name="Bottomley P.J."/>
            <person name="Sayavedra-Soto L.A."/>
        </authorList>
    </citation>
    <scope>NUCLEOTIDE SEQUENCE [LARGE SCALE GENOMIC DNA]</scope>
    <source>
        <strain evidence="10 11">Ab1</strain>
    </source>
</reference>
<evidence type="ECO:0000256" key="8">
    <source>
        <dbReference type="RuleBase" id="RU004046"/>
    </source>
</evidence>
<gene>
    <name evidence="7" type="primary">glk</name>
    <name evidence="10" type="ORF">B2M20_07895</name>
</gene>
<organism evidence="10 11">
    <name type="scientific">Nitrobacter vulgaris</name>
    <dbReference type="NCBI Taxonomy" id="29421"/>
    <lineage>
        <taxon>Bacteria</taxon>
        <taxon>Pseudomonadati</taxon>
        <taxon>Pseudomonadota</taxon>
        <taxon>Alphaproteobacteria</taxon>
        <taxon>Hyphomicrobiales</taxon>
        <taxon>Nitrobacteraceae</taxon>
        <taxon>Nitrobacter</taxon>
    </lineage>
</organism>
<dbReference type="GO" id="GO:0004340">
    <property type="term" value="F:glucokinase activity"/>
    <property type="evidence" value="ECO:0007669"/>
    <property type="project" value="UniProtKB-UniRule"/>
</dbReference>
<evidence type="ECO:0000256" key="9">
    <source>
        <dbReference type="SAM" id="MobiDB-lite"/>
    </source>
</evidence>
<evidence type="ECO:0000256" key="3">
    <source>
        <dbReference type="ARBA" id="ARBA00022741"/>
    </source>
</evidence>
<dbReference type="HAMAP" id="MF_00524">
    <property type="entry name" value="Glucokinase"/>
    <property type="match status" value="1"/>
</dbReference>
<dbReference type="EC" id="2.7.1.2" evidence="7"/>
<comment type="catalytic activity">
    <reaction evidence="7">
        <text>D-glucose + ATP = D-glucose 6-phosphate + ADP + H(+)</text>
        <dbReference type="Rhea" id="RHEA:17825"/>
        <dbReference type="ChEBI" id="CHEBI:4167"/>
        <dbReference type="ChEBI" id="CHEBI:15378"/>
        <dbReference type="ChEBI" id="CHEBI:30616"/>
        <dbReference type="ChEBI" id="CHEBI:61548"/>
        <dbReference type="ChEBI" id="CHEBI:456216"/>
        <dbReference type="EC" id="2.7.1.2"/>
    </reaction>
</comment>
<dbReference type="Proteomes" id="UP000189940">
    <property type="component" value="Unassembled WGS sequence"/>
</dbReference>
<keyword evidence="6 7" id="KW-0324">Glycolysis</keyword>
<evidence type="ECO:0000256" key="6">
    <source>
        <dbReference type="ARBA" id="ARBA00023152"/>
    </source>
</evidence>
<evidence type="ECO:0000256" key="5">
    <source>
        <dbReference type="ARBA" id="ARBA00022840"/>
    </source>
</evidence>
<evidence type="ECO:0000256" key="7">
    <source>
        <dbReference type="HAMAP-Rule" id="MF_00524"/>
    </source>
</evidence>
<keyword evidence="4 7" id="KW-0418">Kinase</keyword>
<dbReference type="NCBIfam" id="NF009073">
    <property type="entry name" value="PRK12408.1"/>
    <property type="match status" value="1"/>
</dbReference>
<dbReference type="GO" id="GO:0005524">
    <property type="term" value="F:ATP binding"/>
    <property type="evidence" value="ECO:0007669"/>
    <property type="project" value="UniProtKB-UniRule"/>
</dbReference>
<comment type="similarity">
    <text evidence="7 8">Belongs to the bacterial glucokinase family.</text>
</comment>
<dbReference type="Pfam" id="PF02685">
    <property type="entry name" value="Glucokinase"/>
    <property type="match status" value="1"/>
</dbReference>
<dbReference type="InterPro" id="IPR003836">
    <property type="entry name" value="Glucokinase"/>
</dbReference>
<dbReference type="SUPFAM" id="SSF53067">
    <property type="entry name" value="Actin-like ATPase domain"/>
    <property type="match status" value="1"/>
</dbReference>
<dbReference type="InterPro" id="IPR043129">
    <property type="entry name" value="ATPase_NBD"/>
</dbReference>
<dbReference type="NCBIfam" id="TIGR00749">
    <property type="entry name" value="glk"/>
    <property type="match status" value="1"/>
</dbReference>
<evidence type="ECO:0000256" key="2">
    <source>
        <dbReference type="ARBA" id="ARBA00022679"/>
    </source>
</evidence>
<proteinExistence type="inferred from homology"/>
<dbReference type="FunFam" id="3.40.367.20:FF:000002">
    <property type="entry name" value="Glucokinase"/>
    <property type="match status" value="1"/>
</dbReference>
<keyword evidence="11" id="KW-1185">Reference proteome</keyword>
<dbReference type="Gene3D" id="3.30.420.40">
    <property type="match status" value="1"/>
</dbReference>
<accession>A0A1V4HZG7</accession>